<evidence type="ECO:0000256" key="3">
    <source>
        <dbReference type="ARBA" id="ARBA00023242"/>
    </source>
</evidence>
<dbReference type="InterPro" id="IPR026097">
    <property type="entry name" value="S100PBP"/>
</dbReference>
<comment type="subcellular location">
    <subcellularLocation>
        <location evidence="1">Nucleus</location>
    </subcellularLocation>
</comment>
<organism evidence="5 6">
    <name type="scientific">Oryzias javanicus</name>
    <name type="common">Javanese ricefish</name>
    <name type="synonym">Aplocheilus javanicus</name>
    <dbReference type="NCBI Taxonomy" id="123683"/>
    <lineage>
        <taxon>Eukaryota</taxon>
        <taxon>Metazoa</taxon>
        <taxon>Chordata</taxon>
        <taxon>Craniata</taxon>
        <taxon>Vertebrata</taxon>
        <taxon>Euteleostomi</taxon>
        <taxon>Actinopterygii</taxon>
        <taxon>Neopterygii</taxon>
        <taxon>Teleostei</taxon>
        <taxon>Neoteleostei</taxon>
        <taxon>Acanthomorphata</taxon>
        <taxon>Ovalentaria</taxon>
        <taxon>Atherinomorphae</taxon>
        <taxon>Beloniformes</taxon>
        <taxon>Adrianichthyidae</taxon>
        <taxon>Oryziinae</taxon>
        <taxon>Oryzias</taxon>
    </lineage>
</organism>
<dbReference type="PANTHER" id="PTHR14455">
    <property type="entry name" value="ASKOPOS"/>
    <property type="match status" value="1"/>
</dbReference>
<keyword evidence="3" id="KW-0539">Nucleus</keyword>
<dbReference type="PANTHER" id="PTHR14455:SF0">
    <property type="entry name" value="S100P-BINDING PROTEIN"/>
    <property type="match status" value="1"/>
</dbReference>
<name>A0A3S2LZH2_ORYJA</name>
<evidence type="ECO:0000313" key="6">
    <source>
        <dbReference type="Proteomes" id="UP000283210"/>
    </source>
</evidence>
<evidence type="ECO:0000256" key="2">
    <source>
        <dbReference type="ARBA" id="ARBA00020595"/>
    </source>
</evidence>
<dbReference type="GO" id="GO:0005634">
    <property type="term" value="C:nucleus"/>
    <property type="evidence" value="ECO:0007669"/>
    <property type="project" value="UniProtKB-SubCell"/>
</dbReference>
<evidence type="ECO:0000256" key="4">
    <source>
        <dbReference type="SAM" id="MobiDB-lite"/>
    </source>
</evidence>
<reference evidence="5 6" key="1">
    <citation type="submission" date="2018-11" db="EMBL/GenBank/DDBJ databases">
        <authorList>
            <person name="Lopez-Roques C."/>
            <person name="Donnadieu C."/>
            <person name="Bouchez O."/>
            <person name="Klopp C."/>
            <person name="Cabau C."/>
            <person name="Zahm M."/>
        </authorList>
    </citation>
    <scope>NUCLEOTIDE SEQUENCE [LARGE SCALE GENOMIC DNA]</scope>
    <source>
        <strain evidence="5">RS831</strain>
        <tissue evidence="5">Whole body</tissue>
    </source>
</reference>
<keyword evidence="6" id="KW-1185">Reference proteome</keyword>
<dbReference type="OrthoDB" id="8945510at2759"/>
<evidence type="ECO:0000313" key="5">
    <source>
        <dbReference type="EMBL" id="RVE57010.1"/>
    </source>
</evidence>
<feature type="region of interest" description="Disordered" evidence="4">
    <location>
        <begin position="217"/>
        <end position="238"/>
    </location>
</feature>
<accession>A0A3S2LZH2</accession>
<dbReference type="Proteomes" id="UP000283210">
    <property type="component" value="Chromosome 22"/>
</dbReference>
<dbReference type="GO" id="GO:0048306">
    <property type="term" value="F:calcium-dependent protein binding"/>
    <property type="evidence" value="ECO:0007669"/>
    <property type="project" value="InterPro"/>
</dbReference>
<protein>
    <recommendedName>
        <fullName evidence="2">S100P-binding protein</fullName>
    </recommendedName>
</protein>
<dbReference type="AlphaFoldDB" id="A0A3S2LZH2"/>
<dbReference type="EMBL" id="CM012458">
    <property type="protein sequence ID" value="RVE57010.1"/>
    <property type="molecule type" value="Genomic_DNA"/>
</dbReference>
<sequence length="270" mass="30382">MSKSRYRWKTSWLKKRKFEDTNYESPKIKPISPNTFSPDLGCFMDYSSCAGRDSLSTFTPSPCNLNKKTQAPVGDLQEVLGSPVHMKHADLRPAKDNQRCPSETALKQQLPQEAPLCSQYVSFQEDLNESITQPLPGPASVTGSCLEGVVKEGWNIGAPRFESSVCEGSPTAEHRNKVEEDSVFVDELSTTGDSLWETTLPLQVQVKSKVVVPSKISPCSTRDYSRPENRPTVYSSKSEWEHQSRQYVNTVMRHMREDQGTTRGRKQCKT</sequence>
<gene>
    <name evidence="5" type="ORF">OJAV_G00211820</name>
</gene>
<evidence type="ECO:0000256" key="1">
    <source>
        <dbReference type="ARBA" id="ARBA00004123"/>
    </source>
</evidence>
<proteinExistence type="predicted"/>
<reference evidence="5 6" key="2">
    <citation type="submission" date="2019-01" db="EMBL/GenBank/DDBJ databases">
        <title>A chromosome length genome reference of the Java medaka (oryzias javanicus).</title>
        <authorList>
            <person name="Herpin A."/>
            <person name="Takehana Y."/>
            <person name="Naruse K."/>
            <person name="Ansai S."/>
            <person name="Kawaguchi M."/>
        </authorList>
    </citation>
    <scope>NUCLEOTIDE SEQUENCE [LARGE SCALE GENOMIC DNA]</scope>
    <source>
        <strain evidence="5">RS831</strain>
        <tissue evidence="5">Whole body</tissue>
    </source>
</reference>